<dbReference type="Pfam" id="PF16177">
    <property type="entry name" value="ACAS_N"/>
    <property type="match status" value="1"/>
</dbReference>
<dbReference type="AlphaFoldDB" id="A0A1B0DDV1"/>
<dbReference type="VEuPathDB" id="VectorBase:PPAI006074"/>
<protein>
    <recommendedName>
        <fullName evidence="1">Acetyl-coenzyme A synthetase N-terminal domain-containing protein</fullName>
    </recommendedName>
</protein>
<dbReference type="EMBL" id="AJVK01014636">
    <property type="status" value="NOT_ANNOTATED_CDS"/>
    <property type="molecule type" value="Genomic_DNA"/>
</dbReference>
<dbReference type="InterPro" id="IPR042099">
    <property type="entry name" value="ANL_N_sf"/>
</dbReference>
<accession>A0A1B0DDV1</accession>
<evidence type="ECO:0000313" key="2">
    <source>
        <dbReference type="EnsemblMetazoa" id="PPAI006074-PA"/>
    </source>
</evidence>
<name>A0A1B0DDV1_PHLPP</name>
<keyword evidence="3" id="KW-1185">Reference proteome</keyword>
<dbReference type="EMBL" id="AJVK01014637">
    <property type="status" value="NOT_ANNOTATED_CDS"/>
    <property type="molecule type" value="Genomic_DNA"/>
</dbReference>
<evidence type="ECO:0000313" key="3">
    <source>
        <dbReference type="Proteomes" id="UP000092462"/>
    </source>
</evidence>
<dbReference type="InterPro" id="IPR032387">
    <property type="entry name" value="ACAS_N"/>
</dbReference>
<dbReference type="VEuPathDB" id="VectorBase:PPAPM1_004447"/>
<dbReference type="EMBL" id="AJVK01014635">
    <property type="status" value="NOT_ANNOTATED_CDS"/>
    <property type="molecule type" value="Genomic_DNA"/>
</dbReference>
<dbReference type="EMBL" id="AJVK01014634">
    <property type="status" value="NOT_ANNOTATED_CDS"/>
    <property type="molecule type" value="Genomic_DNA"/>
</dbReference>
<evidence type="ECO:0000259" key="1">
    <source>
        <dbReference type="Pfam" id="PF16177"/>
    </source>
</evidence>
<organism evidence="2 3">
    <name type="scientific">Phlebotomus papatasi</name>
    <name type="common">Sandfly</name>
    <dbReference type="NCBI Taxonomy" id="29031"/>
    <lineage>
        <taxon>Eukaryota</taxon>
        <taxon>Metazoa</taxon>
        <taxon>Ecdysozoa</taxon>
        <taxon>Arthropoda</taxon>
        <taxon>Hexapoda</taxon>
        <taxon>Insecta</taxon>
        <taxon>Pterygota</taxon>
        <taxon>Neoptera</taxon>
        <taxon>Endopterygota</taxon>
        <taxon>Diptera</taxon>
        <taxon>Nematocera</taxon>
        <taxon>Psychodoidea</taxon>
        <taxon>Psychodidae</taxon>
        <taxon>Phlebotomus</taxon>
        <taxon>Phlebotomus</taxon>
    </lineage>
</organism>
<dbReference type="Proteomes" id="UP000092462">
    <property type="component" value="Unassembled WGS sequence"/>
</dbReference>
<dbReference type="Gene3D" id="3.40.50.12780">
    <property type="entry name" value="N-terminal domain of ligase-like"/>
    <property type="match status" value="1"/>
</dbReference>
<proteinExistence type="predicted"/>
<feature type="domain" description="Acetyl-coenzyme A synthetase N-terminal" evidence="1">
    <location>
        <begin position="28"/>
        <end position="71"/>
    </location>
</feature>
<sequence length="127" mass="14673">MAPRRTVASIAMTTSDGVQYPDVFNQLYLDTYRRSIENPEEFWGELGQQLIDWDIPFEKVLDHSNPPFTKWCWLRASIDLRLKIAIKVYLPIRPVLYSHTWCIATLSLPKAPHFDGVAAIKVPPFMP</sequence>
<reference evidence="2" key="1">
    <citation type="submission" date="2022-08" db="UniProtKB">
        <authorList>
            <consortium name="EnsemblMetazoa"/>
        </authorList>
    </citation>
    <scope>IDENTIFICATION</scope>
    <source>
        <strain evidence="2">Israel</strain>
    </source>
</reference>
<dbReference type="EnsemblMetazoa" id="PPAI006074-RA">
    <property type="protein sequence ID" value="PPAI006074-PA"/>
    <property type="gene ID" value="PPAI006074"/>
</dbReference>